<gene>
    <name evidence="5" type="ORF">GCM10008986_13940</name>
</gene>
<dbReference type="Gene3D" id="3.40.50.360">
    <property type="match status" value="1"/>
</dbReference>
<keyword evidence="1" id="KW-0285">Flavoprotein</keyword>
<reference evidence="5 6" key="1">
    <citation type="journal article" date="2019" name="Int. J. Syst. Evol. Microbiol.">
        <title>The Global Catalogue of Microorganisms (GCM) 10K type strain sequencing project: providing services to taxonomists for standard genome sequencing and annotation.</title>
        <authorList>
            <consortium name="The Broad Institute Genomics Platform"/>
            <consortium name="The Broad Institute Genome Sequencing Center for Infectious Disease"/>
            <person name="Wu L."/>
            <person name="Ma J."/>
        </authorList>
    </citation>
    <scope>NUCLEOTIDE SEQUENCE [LARGE SCALE GENOMIC DNA]</scope>
    <source>
        <strain evidence="5 6">JCM 12389</strain>
    </source>
</reference>
<dbReference type="Pfam" id="PF03358">
    <property type="entry name" value="FMN_red"/>
    <property type="match status" value="1"/>
</dbReference>
<keyword evidence="2" id="KW-0288">FMN</keyword>
<protein>
    <submittedName>
        <fullName evidence="5">NAD(P)H-dependent oxidoreductase</fullName>
    </submittedName>
</protein>
<dbReference type="PANTHER" id="PTHR43408:SF2">
    <property type="entry name" value="FMN REDUCTASE (NADPH)"/>
    <property type="match status" value="1"/>
</dbReference>
<dbReference type="InterPro" id="IPR005025">
    <property type="entry name" value="FMN_Rdtase-like_dom"/>
</dbReference>
<sequence>MKLVGVSGSMVGSKILESVYHFLNTAKAMDPNIKTELIDLKDEDIELFHGPSLSFYDQNTWDVIHKITSADFLVFATPIYQASFGGAFKNLLDYMPQNAFKGKVTGFITVGGSGKHALVGEYQLKPILAYLKGIVPNHNVFIHNTSFAEEGDLEDEKVIRRMEKLADEMITLQKGLNAGE</sequence>
<accession>A0ABN1B3A2</accession>
<dbReference type="RefSeq" id="WP_343839159.1">
    <property type="nucleotide sequence ID" value="NZ_BAAADO010000003.1"/>
</dbReference>
<evidence type="ECO:0000313" key="6">
    <source>
        <dbReference type="Proteomes" id="UP001500880"/>
    </source>
</evidence>
<keyword evidence="6" id="KW-1185">Reference proteome</keyword>
<keyword evidence="3" id="KW-0560">Oxidoreductase</keyword>
<evidence type="ECO:0000259" key="4">
    <source>
        <dbReference type="Pfam" id="PF03358"/>
    </source>
</evidence>
<dbReference type="PANTHER" id="PTHR43408">
    <property type="entry name" value="FMN REDUCTASE (NADPH)"/>
    <property type="match status" value="1"/>
</dbReference>
<name>A0ABN1B3A2_9BACI</name>
<evidence type="ECO:0000256" key="3">
    <source>
        <dbReference type="ARBA" id="ARBA00023002"/>
    </source>
</evidence>
<dbReference type="SUPFAM" id="SSF52218">
    <property type="entry name" value="Flavoproteins"/>
    <property type="match status" value="1"/>
</dbReference>
<dbReference type="Proteomes" id="UP001500880">
    <property type="component" value="Unassembled WGS sequence"/>
</dbReference>
<dbReference type="EMBL" id="BAAADO010000003">
    <property type="protein sequence ID" value="GAA0489327.1"/>
    <property type="molecule type" value="Genomic_DNA"/>
</dbReference>
<dbReference type="InterPro" id="IPR051814">
    <property type="entry name" value="NAD(P)H-dep_FMN_reductase"/>
</dbReference>
<feature type="domain" description="NADPH-dependent FMN reductase-like" evidence="4">
    <location>
        <begin position="1"/>
        <end position="143"/>
    </location>
</feature>
<evidence type="ECO:0000313" key="5">
    <source>
        <dbReference type="EMBL" id="GAA0489327.1"/>
    </source>
</evidence>
<proteinExistence type="predicted"/>
<evidence type="ECO:0000256" key="1">
    <source>
        <dbReference type="ARBA" id="ARBA00022630"/>
    </source>
</evidence>
<evidence type="ECO:0000256" key="2">
    <source>
        <dbReference type="ARBA" id="ARBA00022643"/>
    </source>
</evidence>
<comment type="caution">
    <text evidence="5">The sequence shown here is derived from an EMBL/GenBank/DDBJ whole genome shotgun (WGS) entry which is preliminary data.</text>
</comment>
<dbReference type="InterPro" id="IPR029039">
    <property type="entry name" value="Flavoprotein-like_sf"/>
</dbReference>
<organism evidence="5 6">
    <name type="scientific">Salinibacillus aidingensis</name>
    <dbReference type="NCBI Taxonomy" id="237684"/>
    <lineage>
        <taxon>Bacteria</taxon>
        <taxon>Bacillati</taxon>
        <taxon>Bacillota</taxon>
        <taxon>Bacilli</taxon>
        <taxon>Bacillales</taxon>
        <taxon>Bacillaceae</taxon>
        <taxon>Salinibacillus</taxon>
    </lineage>
</organism>